<evidence type="ECO:0008006" key="9">
    <source>
        <dbReference type="Google" id="ProtNLM"/>
    </source>
</evidence>
<dbReference type="EMBL" id="NJES01000520">
    <property type="protein sequence ID" value="PHH71363.1"/>
    <property type="molecule type" value="Genomic_DNA"/>
</dbReference>
<evidence type="ECO:0000313" key="7">
    <source>
        <dbReference type="EMBL" id="PHH71363.1"/>
    </source>
</evidence>
<dbReference type="PANTHER" id="PTHR47549">
    <property type="entry name" value="GOLGI APPARATUS MEMBRANE PROTEIN TVP38-RELATED"/>
    <property type="match status" value="1"/>
</dbReference>
<keyword evidence="8" id="KW-1185">Reference proteome</keyword>
<dbReference type="Proteomes" id="UP000226431">
    <property type="component" value="Unassembled WGS sequence"/>
</dbReference>
<keyword evidence="4 6" id="KW-0472">Membrane</keyword>
<dbReference type="GO" id="GO:0000139">
    <property type="term" value="C:Golgi membrane"/>
    <property type="evidence" value="ECO:0007669"/>
    <property type="project" value="TreeGrafter"/>
</dbReference>
<dbReference type="STRING" id="2004952.A0A2C5YUR3"/>
<evidence type="ECO:0000256" key="4">
    <source>
        <dbReference type="ARBA" id="ARBA00023136"/>
    </source>
</evidence>
<sequence length="261" mass="27552">MPDRERSRPTRRLTLCILALVVLVGLAIAAAYLSHHFFFTWLAPLARTYKGHPLALTLVFLAIFISAFPPLVGYSTAATVAGFVAGFPGGWPLAATAAVAGSLAAFAASRSVLGRCVESPKLLVHVFIGSRLALLADEGDTMSTSDKAINYLSMAASALIGLIVGLMVYRRTMARAAQLAREDIHHHHPRRHLASSAADAEAGYHDVDAPLLDPDDAAAVMLDDNLSSWTVDGGEEEEDHGRSKAAMSGGGNGHSHLGFSA</sequence>
<evidence type="ECO:0000256" key="1">
    <source>
        <dbReference type="ARBA" id="ARBA00004127"/>
    </source>
</evidence>
<feature type="transmembrane region" description="Helical" evidence="6">
    <location>
        <begin position="12"/>
        <end position="33"/>
    </location>
</feature>
<dbReference type="PANTHER" id="PTHR47549:SF1">
    <property type="entry name" value="GOLGI APPARATUS MEMBRANE PROTEIN TVP38"/>
    <property type="match status" value="1"/>
</dbReference>
<dbReference type="InterPro" id="IPR051076">
    <property type="entry name" value="Golgi_membrane_TVP38/TMEM64"/>
</dbReference>
<evidence type="ECO:0000256" key="6">
    <source>
        <dbReference type="SAM" id="Phobius"/>
    </source>
</evidence>
<comment type="caution">
    <text evidence="7">The sequence shown here is derived from an EMBL/GenBank/DDBJ whole genome shotgun (WGS) entry which is preliminary data.</text>
</comment>
<evidence type="ECO:0000256" key="5">
    <source>
        <dbReference type="SAM" id="MobiDB-lite"/>
    </source>
</evidence>
<protein>
    <recommendedName>
        <fullName evidence="9">Golgi apparatus membrane protein TVP38</fullName>
    </recommendedName>
</protein>
<comment type="subcellular location">
    <subcellularLocation>
        <location evidence="1">Endomembrane system</location>
        <topology evidence="1">Multi-pass membrane protein</topology>
    </subcellularLocation>
</comment>
<organism evidence="7 8">
    <name type="scientific">Ophiocordyceps camponoti-rufipedis</name>
    <dbReference type="NCBI Taxonomy" id="2004952"/>
    <lineage>
        <taxon>Eukaryota</taxon>
        <taxon>Fungi</taxon>
        <taxon>Dikarya</taxon>
        <taxon>Ascomycota</taxon>
        <taxon>Pezizomycotina</taxon>
        <taxon>Sordariomycetes</taxon>
        <taxon>Hypocreomycetidae</taxon>
        <taxon>Hypocreales</taxon>
        <taxon>Ophiocordycipitaceae</taxon>
        <taxon>Ophiocordyceps</taxon>
    </lineage>
</organism>
<evidence type="ECO:0000256" key="2">
    <source>
        <dbReference type="ARBA" id="ARBA00022692"/>
    </source>
</evidence>
<dbReference type="AlphaFoldDB" id="A0A2C5YUR3"/>
<accession>A0A2C5YUR3</accession>
<feature type="transmembrane region" description="Helical" evidence="6">
    <location>
        <begin position="148"/>
        <end position="169"/>
    </location>
</feature>
<reference evidence="7 8" key="1">
    <citation type="submission" date="2017-06" db="EMBL/GenBank/DDBJ databases">
        <title>Ant-infecting Ophiocordyceps genomes reveal a high diversity of potential behavioral manipulation genes and a possible major role for enterotoxins.</title>
        <authorList>
            <person name="De Bekker C."/>
            <person name="Evans H.C."/>
            <person name="Brachmann A."/>
            <person name="Hughes D.P."/>
        </authorList>
    </citation>
    <scope>NUCLEOTIDE SEQUENCE [LARGE SCALE GENOMIC DNA]</scope>
    <source>
        <strain evidence="7 8">Map16</strain>
    </source>
</reference>
<feature type="transmembrane region" description="Helical" evidence="6">
    <location>
        <begin position="89"/>
        <end position="108"/>
    </location>
</feature>
<dbReference type="OrthoDB" id="166803at2759"/>
<name>A0A2C5YUR3_9HYPO</name>
<evidence type="ECO:0000313" key="8">
    <source>
        <dbReference type="Proteomes" id="UP000226431"/>
    </source>
</evidence>
<keyword evidence="3 6" id="KW-1133">Transmembrane helix</keyword>
<feature type="transmembrane region" description="Helical" evidence="6">
    <location>
        <begin position="54"/>
        <end position="77"/>
    </location>
</feature>
<dbReference type="GO" id="GO:0016192">
    <property type="term" value="P:vesicle-mediated transport"/>
    <property type="evidence" value="ECO:0007669"/>
    <property type="project" value="TreeGrafter"/>
</dbReference>
<feature type="region of interest" description="Disordered" evidence="5">
    <location>
        <begin position="229"/>
        <end position="261"/>
    </location>
</feature>
<evidence type="ECO:0000256" key="3">
    <source>
        <dbReference type="ARBA" id="ARBA00022989"/>
    </source>
</evidence>
<proteinExistence type="predicted"/>
<gene>
    <name evidence="7" type="ORF">CDD80_5338</name>
</gene>
<keyword evidence="2 6" id="KW-0812">Transmembrane</keyword>
<dbReference type="GO" id="GO:0000022">
    <property type="term" value="P:mitotic spindle elongation"/>
    <property type="evidence" value="ECO:0007669"/>
    <property type="project" value="TreeGrafter"/>
</dbReference>